<keyword evidence="3" id="KW-1185">Reference proteome</keyword>
<reference evidence="3" key="1">
    <citation type="journal article" date="2012" name="PLoS Genet.">
        <title>The genomes of the fungal plant pathogens Cladosporium fulvum and Dothistroma septosporum reveal adaptation to different hosts and lifestyles but also signatures of common ancestry.</title>
        <authorList>
            <person name="de Wit P.J.G.M."/>
            <person name="van der Burgt A."/>
            <person name="Oekmen B."/>
            <person name="Stergiopoulos I."/>
            <person name="Abd-Elsalam K.A."/>
            <person name="Aerts A.L."/>
            <person name="Bahkali A.H."/>
            <person name="Beenen H.G."/>
            <person name="Chettri P."/>
            <person name="Cox M.P."/>
            <person name="Datema E."/>
            <person name="de Vries R.P."/>
            <person name="Dhillon B."/>
            <person name="Ganley A.R."/>
            <person name="Griffiths S.A."/>
            <person name="Guo Y."/>
            <person name="Hamelin R.C."/>
            <person name="Henrissat B."/>
            <person name="Kabir M.S."/>
            <person name="Jashni M.K."/>
            <person name="Kema G."/>
            <person name="Klaubauf S."/>
            <person name="Lapidus A."/>
            <person name="Levasseur A."/>
            <person name="Lindquist E."/>
            <person name="Mehrabi R."/>
            <person name="Ohm R.A."/>
            <person name="Owen T.J."/>
            <person name="Salamov A."/>
            <person name="Schwelm A."/>
            <person name="Schijlen E."/>
            <person name="Sun H."/>
            <person name="van den Burg H.A."/>
            <person name="van Ham R.C.H.J."/>
            <person name="Zhang S."/>
            <person name="Goodwin S.B."/>
            <person name="Grigoriev I.V."/>
            <person name="Collemare J."/>
            <person name="Bradshaw R.E."/>
        </authorList>
    </citation>
    <scope>NUCLEOTIDE SEQUENCE [LARGE SCALE GENOMIC DNA]</scope>
    <source>
        <strain evidence="3">NZE10 / CBS 128990</strain>
    </source>
</reference>
<feature type="compositionally biased region" description="Basic and acidic residues" evidence="1">
    <location>
        <begin position="1352"/>
        <end position="1376"/>
    </location>
</feature>
<name>N1PS73_DOTSN</name>
<proteinExistence type="predicted"/>
<feature type="compositionally biased region" description="Acidic residues" evidence="1">
    <location>
        <begin position="817"/>
        <end position="829"/>
    </location>
</feature>
<sequence>MSVSHLDAIKKKYGFQTLNVATWRDPKLSVHPARGGPKGPTISPDLAAKPFELTYKVRIKPPPPPPEPTDDEESEGEEEEPSAEPAVPVDLPSEPITETLESNVEGSEGEPPPKAAEPSPLIEDAPESTPAETQPEPSEPNPSNEAVSVADVSTETPADAATAPLLGQSNDQSDTIGSAQTDEVDPSQAIDARTPSDAPVADANQDPAPAPEPPQRELVPDEIVDIVEAAPGSFPGAEDNIALAEPPNDSSTLDNTSIEVPPPAPEPPSSLVEEGLNPDEITAVKEPAAAGEKSPKIVQFAPGTPEPKPTSRKKKMGKGAKNKKKMIIVDASGTSSPDDIIAIEEPAPLPSEPILEVPPHEPATGDEALRLASSSVEPGVDSSAIPEPAVIDPHSAEVSTPVPPPTSEPSNEASDQPVSEEIPKVVIEESTPPGSKSKKKKGPSKQPKDAPCPPFPEPLASDDLEPIIVEAESEPAPADLPKEKSREKKKKKSKGKSKEVRSPPIIVVPAGLGIDLSDVLPDETHEEPSSERATDHAKETAGSLPEGMAQTESVEAEQEEYNNAQPAEETQLHEALHEPSSADQGMELSTSVAEDNPAELKTEAVTSDKSESNAPLVESAVIGPDLRSEPVAETSEAIQVISEESPVHDNAIDAQDEDSGESSCDVMEPIEDSARSDSAIDVDSQKGGIDDAMVIPEDNAVALDEQIPAEQLEELIAWDERLSESESEARSSDGSEVELDTAGDSIDLAGTQDEESLSTEDLKEAESPLGSPSEKSAENFSELGQPVEIQPESGTGFEPLKVIPRSDGVMVAGEPPPDSDNDKEDDDQMGDSALLDESGVIDSEGDVKDDAPISSPMPENSDTGHVAEDGARDSGPVNDRPVGHVSKENAEGISEPEAEISEDTAGASSEPISRDIFEALQADHGGPRNGGDRDEFATEASHEDAQDVGVISGDNAASEPPTKVSSELDGQEHVVELPIQDHAGDAVEESTPEVVAPEVEIGETSLEQADEPIAVAAPESSEEAQGEPGQVAGGEATVGEVSAVPEAQGESETVETPPDQGSHSSPPLSEPVASPGDPAPELSVPDSAVLEEIPLVESIVVEPPKEQPNQDASPSPQLSRSSGSRHKADHWKRDHRKRGSSDSKKSSDKSRSSKPARLPDGLRSTRDRSHRSSLMTAEELVARQKRREERKALEIARIQEEERRLAEEEELRRIRHEARRAARKAAAEEATRLAKEEAEAIARKEAERRRRHREVREIDRPRPRRESKSSSSGIPKLLGFSLGQPLVRTSNNHVKSASRVEVEERPGTSTSRKYMLRDENLRIESPTLPGSSSHGSKEGGSSGHHRRHRHYRTESDRPEPRRRDSERPESGRSDEKRHRRPAAPEQKPKSFLGRLFA</sequence>
<evidence type="ECO:0000313" key="3">
    <source>
        <dbReference type="Proteomes" id="UP000016933"/>
    </source>
</evidence>
<feature type="compositionally biased region" description="Basic and acidic residues" evidence="1">
    <location>
        <begin position="930"/>
        <end position="945"/>
    </location>
</feature>
<reference evidence="2 3" key="2">
    <citation type="journal article" date="2012" name="PLoS Pathog.">
        <title>Diverse lifestyles and strategies of plant pathogenesis encoded in the genomes of eighteen Dothideomycetes fungi.</title>
        <authorList>
            <person name="Ohm R.A."/>
            <person name="Feau N."/>
            <person name="Henrissat B."/>
            <person name="Schoch C.L."/>
            <person name="Horwitz B.A."/>
            <person name="Barry K.W."/>
            <person name="Condon B.J."/>
            <person name="Copeland A.C."/>
            <person name="Dhillon B."/>
            <person name="Glaser F."/>
            <person name="Hesse C.N."/>
            <person name="Kosti I."/>
            <person name="LaButti K."/>
            <person name="Lindquist E.A."/>
            <person name="Lucas S."/>
            <person name="Salamov A.A."/>
            <person name="Bradshaw R.E."/>
            <person name="Ciuffetti L."/>
            <person name="Hamelin R.C."/>
            <person name="Kema G.H.J."/>
            <person name="Lawrence C."/>
            <person name="Scott J.A."/>
            <person name="Spatafora J.W."/>
            <person name="Turgeon B.G."/>
            <person name="de Wit P.J.G.M."/>
            <person name="Zhong S."/>
            <person name="Goodwin S.B."/>
            <person name="Grigoriev I.V."/>
        </authorList>
    </citation>
    <scope>NUCLEOTIDE SEQUENCE [LARGE SCALE GENOMIC DNA]</scope>
    <source>
        <strain evidence="3">NZE10 / CBS 128990</strain>
    </source>
</reference>
<feature type="compositionally biased region" description="Acidic residues" evidence="1">
    <location>
        <begin position="68"/>
        <end position="82"/>
    </location>
</feature>
<feature type="compositionally biased region" description="Polar residues" evidence="1">
    <location>
        <begin position="581"/>
        <end position="593"/>
    </location>
</feature>
<feature type="compositionally biased region" description="Basic and acidic residues" evidence="1">
    <location>
        <begin position="522"/>
        <end position="539"/>
    </location>
</feature>
<feature type="compositionally biased region" description="Polar residues" evidence="1">
    <location>
        <begin position="167"/>
        <end position="181"/>
    </location>
</feature>
<evidence type="ECO:0000313" key="2">
    <source>
        <dbReference type="EMBL" id="EME46227.1"/>
    </source>
</evidence>
<organism evidence="2 3">
    <name type="scientific">Dothistroma septosporum (strain NZE10 / CBS 128990)</name>
    <name type="common">Red band needle blight fungus</name>
    <name type="synonym">Mycosphaerella pini</name>
    <dbReference type="NCBI Taxonomy" id="675120"/>
    <lineage>
        <taxon>Eukaryota</taxon>
        <taxon>Fungi</taxon>
        <taxon>Dikarya</taxon>
        <taxon>Ascomycota</taxon>
        <taxon>Pezizomycotina</taxon>
        <taxon>Dothideomycetes</taxon>
        <taxon>Dothideomycetidae</taxon>
        <taxon>Mycosphaerellales</taxon>
        <taxon>Mycosphaerellaceae</taxon>
        <taxon>Dothistroma</taxon>
    </lineage>
</organism>
<feature type="compositionally biased region" description="Basic and acidic residues" evidence="1">
    <location>
        <begin position="881"/>
        <end position="890"/>
    </location>
</feature>
<evidence type="ECO:0000256" key="1">
    <source>
        <dbReference type="SAM" id="MobiDB-lite"/>
    </source>
</evidence>
<feature type="region of interest" description="Disordered" evidence="1">
    <location>
        <begin position="718"/>
        <end position="1187"/>
    </location>
</feature>
<feature type="compositionally biased region" description="Polar residues" evidence="1">
    <location>
        <begin position="248"/>
        <end position="258"/>
    </location>
</feature>
<dbReference type="STRING" id="675120.N1PS73"/>
<feature type="region of interest" description="Disordered" evidence="1">
    <location>
        <begin position="23"/>
        <end position="691"/>
    </location>
</feature>
<feature type="compositionally biased region" description="Basic and acidic residues" evidence="1">
    <location>
        <begin position="718"/>
        <end position="733"/>
    </location>
</feature>
<dbReference type="HOGENOM" id="CLU_254545_0_0_1"/>
<dbReference type="eggNOG" id="ENOG502SP7R">
    <property type="taxonomic scope" value="Eukaryota"/>
</dbReference>
<dbReference type="EMBL" id="KB446537">
    <property type="protein sequence ID" value="EME46227.1"/>
    <property type="molecule type" value="Genomic_DNA"/>
</dbReference>
<feature type="compositionally biased region" description="Basic and acidic residues" evidence="1">
    <location>
        <begin position="1139"/>
        <end position="1151"/>
    </location>
</feature>
<feature type="compositionally biased region" description="Low complexity" evidence="1">
    <location>
        <begin position="1113"/>
        <end position="1122"/>
    </location>
</feature>
<feature type="compositionally biased region" description="Basic and acidic residues" evidence="1">
    <location>
        <begin position="598"/>
        <end position="611"/>
    </location>
</feature>
<accession>N1PS73</accession>
<protein>
    <submittedName>
        <fullName evidence="2">Uncharacterized protein</fullName>
    </submittedName>
</protein>
<dbReference type="OrthoDB" id="3650987at2759"/>
<feature type="compositionally biased region" description="Basic and acidic residues" evidence="1">
    <location>
        <begin position="1242"/>
        <end position="1268"/>
    </location>
</feature>
<feature type="region of interest" description="Disordered" evidence="1">
    <location>
        <begin position="1242"/>
        <end position="1397"/>
    </location>
</feature>
<feature type="compositionally biased region" description="Basic residues" evidence="1">
    <location>
        <begin position="1123"/>
        <end position="1138"/>
    </location>
</feature>
<gene>
    <name evidence="2" type="ORF">DOTSEDRAFT_70282</name>
</gene>
<dbReference type="OMA" id="PHAFNSD"/>
<dbReference type="Proteomes" id="UP000016933">
    <property type="component" value="Unassembled WGS sequence"/>
</dbReference>
<feature type="compositionally biased region" description="Basic residues" evidence="1">
    <location>
        <begin position="310"/>
        <end position="326"/>
    </location>
</feature>